<keyword evidence="2" id="KW-1185">Reference proteome</keyword>
<evidence type="ECO:0000313" key="1">
    <source>
        <dbReference type="EMBL" id="CRL30932.1"/>
    </source>
</evidence>
<dbReference type="AlphaFoldDB" id="A0A0G4PWS8"/>
<dbReference type="EMBL" id="HG793197">
    <property type="protein sequence ID" value="CRL30932.1"/>
    <property type="molecule type" value="Genomic_DNA"/>
</dbReference>
<sequence length="147" mass="16933">MKSTPIPVQLLYGPAEISLKAMLFLRIESPSLREWAPLETPSQDVRMLLDVCKTLKYRRSQEPCPDGSISLENDLRVLRLHDLSYSTILMLALITWHFDASSSEVGQDLITFLRRPNDKVRRILQDRYRSIMSETVPSSLNFLLVLD</sequence>
<name>A0A0G4PWS8_PENC3</name>
<dbReference type="Proteomes" id="UP000053732">
    <property type="component" value="Unassembled WGS sequence"/>
</dbReference>
<evidence type="ECO:0000313" key="2">
    <source>
        <dbReference type="Proteomes" id="UP000053732"/>
    </source>
</evidence>
<accession>A0A0G4PWS8</accession>
<gene>
    <name evidence="1" type="ORF">PCAMFM013_S064g000006</name>
</gene>
<reference evidence="1 2" key="1">
    <citation type="journal article" date="2014" name="Nat. Commun.">
        <title>Multiple recent horizontal transfers of a large genomic region in cheese making fungi.</title>
        <authorList>
            <person name="Cheeseman K."/>
            <person name="Ropars J."/>
            <person name="Renault P."/>
            <person name="Dupont J."/>
            <person name="Gouzy J."/>
            <person name="Branca A."/>
            <person name="Abraham A.L."/>
            <person name="Ceppi M."/>
            <person name="Conseiller E."/>
            <person name="Debuchy R."/>
            <person name="Malagnac F."/>
            <person name="Goarin A."/>
            <person name="Silar P."/>
            <person name="Lacoste S."/>
            <person name="Sallet E."/>
            <person name="Bensimon A."/>
            <person name="Giraud T."/>
            <person name="Brygoo Y."/>
        </authorList>
    </citation>
    <scope>NUCLEOTIDE SEQUENCE [LARGE SCALE GENOMIC DNA]</scope>
    <source>
        <strain evidence="2">FM 013</strain>
    </source>
</reference>
<proteinExistence type="predicted"/>
<organism evidence="1 2">
    <name type="scientific">Penicillium camemberti (strain FM 013)</name>
    <dbReference type="NCBI Taxonomy" id="1429867"/>
    <lineage>
        <taxon>Eukaryota</taxon>
        <taxon>Fungi</taxon>
        <taxon>Dikarya</taxon>
        <taxon>Ascomycota</taxon>
        <taxon>Pezizomycotina</taxon>
        <taxon>Eurotiomycetes</taxon>
        <taxon>Eurotiomycetidae</taxon>
        <taxon>Eurotiales</taxon>
        <taxon>Aspergillaceae</taxon>
        <taxon>Penicillium</taxon>
    </lineage>
</organism>
<protein>
    <submittedName>
        <fullName evidence="1">Str. FM013</fullName>
    </submittedName>
</protein>